<name>A0ABU7V0G7_9GAMM</name>
<dbReference type="EMBL" id="JAZHBO010000002">
    <property type="protein sequence ID" value="MEF2155810.1"/>
    <property type="molecule type" value="Genomic_DNA"/>
</dbReference>
<dbReference type="RefSeq" id="WP_331703798.1">
    <property type="nucleotide sequence ID" value="NZ_JAZHBO010000002.1"/>
</dbReference>
<evidence type="ECO:0000313" key="2">
    <source>
        <dbReference type="Proteomes" id="UP001356170"/>
    </source>
</evidence>
<proteinExistence type="predicted"/>
<gene>
    <name evidence="1" type="ORF">V3390_06115</name>
</gene>
<keyword evidence="2" id="KW-1185">Reference proteome</keyword>
<reference evidence="1 2" key="1">
    <citation type="submission" date="2024-01" db="EMBL/GenBank/DDBJ databases">
        <title>Novel species of the genus Luteimonas isolated from rivers.</title>
        <authorList>
            <person name="Lu H."/>
        </authorList>
    </citation>
    <scope>NUCLEOTIDE SEQUENCE [LARGE SCALE GENOMIC DNA]</scope>
    <source>
        <strain evidence="1 2">FXH3W</strain>
    </source>
</reference>
<accession>A0ABU7V0G7</accession>
<protein>
    <submittedName>
        <fullName evidence="1">Uncharacterized protein</fullName>
    </submittedName>
</protein>
<organism evidence="1 2">
    <name type="scientific">Aquilutibacter rugosus</name>
    <dbReference type="NCBI Taxonomy" id="3115820"/>
    <lineage>
        <taxon>Bacteria</taxon>
        <taxon>Pseudomonadati</taxon>
        <taxon>Pseudomonadota</taxon>
        <taxon>Gammaproteobacteria</taxon>
        <taxon>Lysobacterales</taxon>
        <taxon>Lysobacteraceae</taxon>
        <taxon>Aquilutibacter</taxon>
    </lineage>
</organism>
<comment type="caution">
    <text evidence="1">The sequence shown here is derived from an EMBL/GenBank/DDBJ whole genome shotgun (WGS) entry which is preliminary data.</text>
</comment>
<evidence type="ECO:0000313" key="1">
    <source>
        <dbReference type="EMBL" id="MEF2155810.1"/>
    </source>
</evidence>
<sequence length="103" mass="11507">MTVSRAEVEQLAKAKFPEPDPALVLSILDEYGREAHEQERERVQVAILNLSAGDEGKLLNNVAAAKQDYRDVLMWSEETAPTPEEAAAKLIMVERILKAFGER</sequence>
<dbReference type="Proteomes" id="UP001356170">
    <property type="component" value="Unassembled WGS sequence"/>
</dbReference>